<accession>D4BSJ2</accession>
<dbReference type="AlphaFoldDB" id="D4BSJ2"/>
<proteinExistence type="predicted"/>
<dbReference type="PANTHER" id="PTHR10775:SF169">
    <property type="entry name" value="TRANSPOSASE"/>
    <property type="match status" value="1"/>
</dbReference>
<name>D4BSJ2_BIFBR</name>
<comment type="caution">
    <text evidence="2">The sequence shown here is derived from an EMBL/GenBank/DDBJ whole genome shotgun (WGS) entry which is preliminary data.</text>
</comment>
<dbReference type="EMBL" id="ACCG02000051">
    <property type="protein sequence ID" value="EFE88068.1"/>
    <property type="molecule type" value="Genomic_DNA"/>
</dbReference>
<evidence type="ECO:0000313" key="2">
    <source>
        <dbReference type="EMBL" id="EFE88068.1"/>
    </source>
</evidence>
<protein>
    <submittedName>
        <fullName evidence="2">Uncharacterized protein</fullName>
    </submittedName>
</protein>
<dbReference type="PANTHER" id="PTHR10775">
    <property type="entry name" value="OS08G0208400 PROTEIN"/>
    <property type="match status" value="1"/>
</dbReference>
<reference evidence="2 3" key="1">
    <citation type="submission" date="2010-02" db="EMBL/GenBank/DDBJ databases">
        <authorList>
            <person name="Weinstock G."/>
            <person name="Sodergren E."/>
            <person name="Clifton S."/>
            <person name="Fulton L."/>
            <person name="Fulton B."/>
            <person name="Courtney L."/>
            <person name="Fronick C."/>
            <person name="Harrison M."/>
            <person name="Strong C."/>
            <person name="Farmer C."/>
            <person name="Delahaunty K."/>
            <person name="Markovic C."/>
            <person name="Hall O."/>
            <person name="Minx P."/>
            <person name="Tomlinson C."/>
            <person name="Mitreva M."/>
            <person name="Nelson J."/>
            <person name="Hou S."/>
            <person name="Wollam A."/>
            <person name="Pepin K.H."/>
            <person name="Johnson M."/>
            <person name="Bhonagiri V."/>
            <person name="Zhang X."/>
            <person name="Suruliraj S."/>
            <person name="Warren W."/>
            <person name="Chinwalla A."/>
            <person name="Mardis E.R."/>
            <person name="Wilson R.K."/>
        </authorList>
    </citation>
    <scope>NUCLEOTIDE SEQUENCE [LARGE SCALE GENOMIC DNA]</scope>
    <source>
        <strain evidence="2 3">DSM 20213</strain>
    </source>
</reference>
<dbReference type="HOGENOM" id="CLU_2189337_0_0_11"/>
<feature type="compositionally biased region" description="Acidic residues" evidence="1">
    <location>
        <begin position="74"/>
        <end position="88"/>
    </location>
</feature>
<dbReference type="Proteomes" id="UP000003191">
    <property type="component" value="Unassembled WGS sequence"/>
</dbReference>
<sequence length="108" mass="12585">RLEGAMWKKKSIFWELPYWRSLEVRHAIDVMHLTKNLCVNVLGFMGCYGNPKDTNEAREGLKEFHKIARVPREGDDETDPEEDDDDVDYYGPASYTLTKKDKEMCLIA</sequence>
<feature type="region of interest" description="Disordered" evidence="1">
    <location>
        <begin position="70"/>
        <end position="90"/>
    </location>
</feature>
<dbReference type="PATRIC" id="fig|518634.7.peg.1968"/>
<evidence type="ECO:0000313" key="3">
    <source>
        <dbReference type="Proteomes" id="UP000003191"/>
    </source>
</evidence>
<organism evidence="2 3">
    <name type="scientific">Bifidobacterium breve DSM 20213 = JCM 1192</name>
    <dbReference type="NCBI Taxonomy" id="518634"/>
    <lineage>
        <taxon>Bacteria</taxon>
        <taxon>Bacillati</taxon>
        <taxon>Actinomycetota</taxon>
        <taxon>Actinomycetes</taxon>
        <taxon>Bifidobacteriales</taxon>
        <taxon>Bifidobacteriaceae</taxon>
        <taxon>Bifidobacterium</taxon>
    </lineage>
</organism>
<feature type="non-terminal residue" evidence="2">
    <location>
        <position position="1"/>
    </location>
</feature>
<keyword evidence="3" id="KW-1185">Reference proteome</keyword>
<evidence type="ECO:0000256" key="1">
    <source>
        <dbReference type="SAM" id="MobiDB-lite"/>
    </source>
</evidence>
<gene>
    <name evidence="2" type="ORF">BIFBRE_05084</name>
</gene>